<name>A0A644XZY9_9ZZZZ</name>
<feature type="domain" description="SIS" evidence="1">
    <location>
        <begin position="30"/>
        <end position="214"/>
    </location>
</feature>
<organism evidence="2">
    <name type="scientific">bioreactor metagenome</name>
    <dbReference type="NCBI Taxonomy" id="1076179"/>
    <lineage>
        <taxon>unclassified sequences</taxon>
        <taxon>metagenomes</taxon>
        <taxon>ecological metagenomes</taxon>
    </lineage>
</organism>
<comment type="caution">
    <text evidence="2">The sequence shown here is derived from an EMBL/GenBank/DDBJ whole genome shotgun (WGS) entry which is preliminary data.</text>
</comment>
<dbReference type="Gene3D" id="3.40.50.10490">
    <property type="entry name" value="Glucose-6-phosphate isomerase like protein, domain 1"/>
    <property type="match status" value="1"/>
</dbReference>
<proteinExistence type="predicted"/>
<dbReference type="EMBL" id="VSSQ01003546">
    <property type="protein sequence ID" value="MPM21221.1"/>
    <property type="molecule type" value="Genomic_DNA"/>
</dbReference>
<dbReference type="AlphaFoldDB" id="A0A644XZY9"/>
<dbReference type="InterPro" id="IPR001347">
    <property type="entry name" value="SIS_dom"/>
</dbReference>
<sequence>MTRMMEEYNQIVTAAMSEIIRDEESAILAAAELLSDKVLEDRLINIYGAGGHSAIAAMEIFWRAGGIAQINAMFPAGTNIVSANPTTAKLEGYAPYVLNFYDVNPGDVLLLVNFYGLNITAVDVAIEARKRGVKLITVNAHKFAEKVPKNFIWRHSSKQNINDFADIAIDNHVPYPDAVLDCEGIAEKITPTATILTCFTLNCLMSETIRLIKAKGGTPEIWVSNNIPGCDEHNKPIHDKYRKRIHHLYPVW</sequence>
<dbReference type="InterPro" id="IPR046348">
    <property type="entry name" value="SIS_dom_sf"/>
</dbReference>
<dbReference type="NCBIfam" id="NF002805">
    <property type="entry name" value="PRK02947.1"/>
    <property type="match status" value="1"/>
</dbReference>
<reference evidence="2" key="1">
    <citation type="submission" date="2019-08" db="EMBL/GenBank/DDBJ databases">
        <authorList>
            <person name="Kucharzyk K."/>
            <person name="Murdoch R.W."/>
            <person name="Higgins S."/>
            <person name="Loffler F."/>
        </authorList>
    </citation>
    <scope>NUCLEOTIDE SEQUENCE</scope>
</reference>
<dbReference type="GO" id="GO:0097367">
    <property type="term" value="F:carbohydrate derivative binding"/>
    <property type="evidence" value="ECO:0007669"/>
    <property type="project" value="InterPro"/>
</dbReference>
<evidence type="ECO:0000259" key="1">
    <source>
        <dbReference type="PROSITE" id="PS51464"/>
    </source>
</evidence>
<dbReference type="SUPFAM" id="SSF53697">
    <property type="entry name" value="SIS domain"/>
    <property type="match status" value="1"/>
</dbReference>
<accession>A0A644XZY9</accession>
<dbReference type="Pfam" id="PF13580">
    <property type="entry name" value="SIS_2"/>
    <property type="match status" value="1"/>
</dbReference>
<dbReference type="PROSITE" id="PS51464">
    <property type="entry name" value="SIS"/>
    <property type="match status" value="1"/>
</dbReference>
<dbReference type="GO" id="GO:1901135">
    <property type="term" value="P:carbohydrate derivative metabolic process"/>
    <property type="evidence" value="ECO:0007669"/>
    <property type="project" value="InterPro"/>
</dbReference>
<gene>
    <name evidence="2" type="ORF">SDC9_67665</name>
</gene>
<protein>
    <recommendedName>
        <fullName evidence="1">SIS domain-containing protein</fullName>
    </recommendedName>
</protein>
<evidence type="ECO:0000313" key="2">
    <source>
        <dbReference type="EMBL" id="MPM21221.1"/>
    </source>
</evidence>